<sequence length="121" mass="14130">MTMRDPHGKRQYGLMQQSKRARGLLQHEFMDFADLPRTSEGHAYLLLMVDQLTDIVLLKPFKSKSSRRVKHFLQKEPKMYTVDQDKVLDCGRSEILPAAKAVRWIRLQLTTTKAMGQRRQS</sequence>
<dbReference type="Gene3D" id="3.30.420.10">
    <property type="entry name" value="Ribonuclease H-like superfamily/Ribonuclease H"/>
    <property type="match status" value="1"/>
</dbReference>
<dbReference type="EMBL" id="KQ241885">
    <property type="protein sequence ID" value="KNC82867.1"/>
    <property type="molecule type" value="Genomic_DNA"/>
</dbReference>
<evidence type="ECO:0000313" key="2">
    <source>
        <dbReference type="Proteomes" id="UP000054560"/>
    </source>
</evidence>
<dbReference type="Proteomes" id="UP000054560">
    <property type="component" value="Unassembled WGS sequence"/>
</dbReference>
<protein>
    <submittedName>
        <fullName evidence="1">Uncharacterized protein</fullName>
    </submittedName>
</protein>
<dbReference type="InterPro" id="IPR012337">
    <property type="entry name" value="RNaseH-like_sf"/>
</dbReference>
<reference evidence="1 2" key="1">
    <citation type="submission" date="2011-02" db="EMBL/GenBank/DDBJ databases">
        <title>The Genome Sequence of Sphaeroforma arctica JP610.</title>
        <authorList>
            <consortium name="The Broad Institute Genome Sequencing Platform"/>
            <person name="Russ C."/>
            <person name="Cuomo C."/>
            <person name="Young S.K."/>
            <person name="Zeng Q."/>
            <person name="Gargeya S."/>
            <person name="Alvarado L."/>
            <person name="Berlin A."/>
            <person name="Chapman S.B."/>
            <person name="Chen Z."/>
            <person name="Freedman E."/>
            <person name="Gellesch M."/>
            <person name="Goldberg J."/>
            <person name="Griggs A."/>
            <person name="Gujja S."/>
            <person name="Heilman E."/>
            <person name="Heiman D."/>
            <person name="Howarth C."/>
            <person name="Mehta T."/>
            <person name="Neiman D."/>
            <person name="Pearson M."/>
            <person name="Roberts A."/>
            <person name="Saif S."/>
            <person name="Shea T."/>
            <person name="Shenoy N."/>
            <person name="Sisk P."/>
            <person name="Stolte C."/>
            <person name="Sykes S."/>
            <person name="White J."/>
            <person name="Yandava C."/>
            <person name="Burger G."/>
            <person name="Gray M.W."/>
            <person name="Holland P.W.H."/>
            <person name="King N."/>
            <person name="Lang F.B.F."/>
            <person name="Roger A.J."/>
            <person name="Ruiz-Trillo I."/>
            <person name="Haas B."/>
            <person name="Nusbaum C."/>
            <person name="Birren B."/>
        </authorList>
    </citation>
    <scope>NUCLEOTIDE SEQUENCE [LARGE SCALE GENOMIC DNA]</scope>
    <source>
        <strain evidence="1 2">JP610</strain>
    </source>
</reference>
<accession>A0A0L0G152</accession>
<proteinExistence type="predicted"/>
<dbReference type="InterPro" id="IPR036397">
    <property type="entry name" value="RNaseH_sf"/>
</dbReference>
<gene>
    <name evidence="1" type="ORF">SARC_04866</name>
</gene>
<dbReference type="OrthoDB" id="8065738at2759"/>
<name>A0A0L0G152_9EUKA</name>
<dbReference type="AlphaFoldDB" id="A0A0L0G152"/>
<evidence type="ECO:0000313" key="1">
    <source>
        <dbReference type="EMBL" id="KNC82867.1"/>
    </source>
</evidence>
<dbReference type="GO" id="GO:0003676">
    <property type="term" value="F:nucleic acid binding"/>
    <property type="evidence" value="ECO:0007669"/>
    <property type="project" value="InterPro"/>
</dbReference>
<dbReference type="SUPFAM" id="SSF53098">
    <property type="entry name" value="Ribonuclease H-like"/>
    <property type="match status" value="1"/>
</dbReference>
<dbReference type="RefSeq" id="XP_014156769.1">
    <property type="nucleotide sequence ID" value="XM_014301294.1"/>
</dbReference>
<dbReference type="GeneID" id="25905370"/>
<keyword evidence="2" id="KW-1185">Reference proteome</keyword>
<organism evidence="1 2">
    <name type="scientific">Sphaeroforma arctica JP610</name>
    <dbReference type="NCBI Taxonomy" id="667725"/>
    <lineage>
        <taxon>Eukaryota</taxon>
        <taxon>Ichthyosporea</taxon>
        <taxon>Ichthyophonida</taxon>
        <taxon>Sphaeroforma</taxon>
    </lineage>
</organism>